<keyword evidence="3" id="KW-1185">Reference proteome</keyword>
<comment type="caution">
    <text evidence="2">The sequence shown here is derived from an EMBL/GenBank/DDBJ whole genome shotgun (WGS) entry which is preliminary data.</text>
</comment>
<reference evidence="2" key="1">
    <citation type="journal article" date="2022" name="Int. J. Mol. Sci.">
        <title>Draft Genome of Tanacetum Coccineum: Genomic Comparison of Closely Related Tanacetum-Family Plants.</title>
        <authorList>
            <person name="Yamashiro T."/>
            <person name="Shiraishi A."/>
            <person name="Nakayama K."/>
            <person name="Satake H."/>
        </authorList>
    </citation>
    <scope>NUCLEOTIDE SEQUENCE</scope>
</reference>
<name>A0ABQ5JA99_9ASTR</name>
<dbReference type="Proteomes" id="UP001151760">
    <property type="component" value="Unassembled WGS sequence"/>
</dbReference>
<gene>
    <name evidence="2" type="ORF">Tco_1125656</name>
</gene>
<sequence length="367" mass="41649">NDVPPPPTGLFAPPTIDLSNSGLKEFQQPEFEGYGFKANKGVCENSSNEIKKTTNAPIIEDWVSDCDEDDSKVMVLKSDNVQHKPEQANQPKKNATMFVSISLRDQASNWLERLPAESISTWEDLTTRFLAEFFPPGRTARLLNDILMRTIYQSAGGKIRDMNAEESWVLIEDLALYDNERGNDPRDFAKWVKAISLPQDVPSTSDCRLIELENQVQRLIEAHLAPKSSNQVNKSLLHVRFVVVLTTLIIAWKILSKLLLIIREDVLIKNFNKRLNLGMNNLVSPLPNHPNTTLKNAIRDLVDFRTTHVSKGTKANIFDGERREHGRGRELPPTLYFSPYGENTRTLNDAMLQIFLIDATKRTTNLR</sequence>
<proteinExistence type="predicted"/>
<evidence type="ECO:0000259" key="1">
    <source>
        <dbReference type="Pfam" id="PF03732"/>
    </source>
</evidence>
<dbReference type="InterPro" id="IPR005162">
    <property type="entry name" value="Retrotrans_gag_dom"/>
</dbReference>
<feature type="non-terminal residue" evidence="2">
    <location>
        <position position="1"/>
    </location>
</feature>
<reference evidence="2" key="2">
    <citation type="submission" date="2022-01" db="EMBL/GenBank/DDBJ databases">
        <authorList>
            <person name="Yamashiro T."/>
            <person name="Shiraishi A."/>
            <person name="Satake H."/>
            <person name="Nakayama K."/>
        </authorList>
    </citation>
    <scope>NUCLEOTIDE SEQUENCE</scope>
</reference>
<protein>
    <submittedName>
        <fullName evidence="2">MAK10-like protein</fullName>
    </submittedName>
</protein>
<feature type="domain" description="Retrotransposon gag" evidence="1">
    <location>
        <begin position="98"/>
        <end position="147"/>
    </location>
</feature>
<evidence type="ECO:0000313" key="3">
    <source>
        <dbReference type="Proteomes" id="UP001151760"/>
    </source>
</evidence>
<dbReference type="Pfam" id="PF03732">
    <property type="entry name" value="Retrotrans_gag"/>
    <property type="match status" value="1"/>
</dbReference>
<evidence type="ECO:0000313" key="2">
    <source>
        <dbReference type="EMBL" id="GJU09226.1"/>
    </source>
</evidence>
<accession>A0ABQ5JA99</accession>
<organism evidence="2 3">
    <name type="scientific">Tanacetum coccineum</name>
    <dbReference type="NCBI Taxonomy" id="301880"/>
    <lineage>
        <taxon>Eukaryota</taxon>
        <taxon>Viridiplantae</taxon>
        <taxon>Streptophyta</taxon>
        <taxon>Embryophyta</taxon>
        <taxon>Tracheophyta</taxon>
        <taxon>Spermatophyta</taxon>
        <taxon>Magnoliopsida</taxon>
        <taxon>eudicotyledons</taxon>
        <taxon>Gunneridae</taxon>
        <taxon>Pentapetalae</taxon>
        <taxon>asterids</taxon>
        <taxon>campanulids</taxon>
        <taxon>Asterales</taxon>
        <taxon>Asteraceae</taxon>
        <taxon>Asteroideae</taxon>
        <taxon>Anthemideae</taxon>
        <taxon>Anthemidinae</taxon>
        <taxon>Tanacetum</taxon>
    </lineage>
</organism>
<dbReference type="EMBL" id="BQNB010021708">
    <property type="protein sequence ID" value="GJU09226.1"/>
    <property type="molecule type" value="Genomic_DNA"/>
</dbReference>